<dbReference type="EMBL" id="BEXB01000008">
    <property type="protein sequence ID" value="GAY75827.1"/>
    <property type="molecule type" value="Genomic_DNA"/>
</dbReference>
<evidence type="ECO:0000256" key="3">
    <source>
        <dbReference type="ARBA" id="ARBA00022448"/>
    </source>
</evidence>
<gene>
    <name evidence="12" type="primary">corA</name>
    <name evidence="13" type="ORF">NBRC111894_1381</name>
</gene>
<evidence type="ECO:0000256" key="6">
    <source>
        <dbReference type="ARBA" id="ARBA00022842"/>
    </source>
</evidence>
<evidence type="ECO:0000256" key="12">
    <source>
        <dbReference type="RuleBase" id="RU362010"/>
    </source>
</evidence>
<comment type="function">
    <text evidence="11">Mediates influx of magnesium ions. Alternates between open and closed states. Activated by low cytoplasmic Mg(2+) levels. Inactive when cytoplasmic Mg(2+) levels are high.</text>
</comment>
<evidence type="ECO:0000256" key="8">
    <source>
        <dbReference type="ARBA" id="ARBA00023065"/>
    </source>
</evidence>
<comment type="caution">
    <text evidence="13">The sequence shown here is derived from an EMBL/GenBank/DDBJ whole genome shotgun (WGS) entry which is preliminary data.</text>
</comment>
<evidence type="ECO:0000256" key="9">
    <source>
        <dbReference type="ARBA" id="ARBA00023136"/>
    </source>
</evidence>
<keyword evidence="7 12" id="KW-1133">Transmembrane helix</keyword>
<evidence type="ECO:0000256" key="4">
    <source>
        <dbReference type="ARBA" id="ARBA00022475"/>
    </source>
</evidence>
<comment type="subcellular location">
    <subcellularLocation>
        <location evidence="1">Cell membrane</location>
        <topology evidence="1">Multi-pass membrane protein</topology>
    </subcellularLocation>
    <subcellularLocation>
        <location evidence="12">Membrane</location>
        <topology evidence="12">Multi-pass membrane protein</topology>
    </subcellularLocation>
</comment>
<evidence type="ECO:0000256" key="7">
    <source>
        <dbReference type="ARBA" id="ARBA00022989"/>
    </source>
</evidence>
<dbReference type="PANTHER" id="PTHR46494">
    <property type="entry name" value="CORA FAMILY METAL ION TRANSPORTER (EUROFUNG)"/>
    <property type="match status" value="1"/>
</dbReference>
<comment type="similarity">
    <text evidence="2 12">Belongs to the CorA metal ion transporter (MIT) (TC 1.A.35) family.</text>
</comment>
<dbReference type="InterPro" id="IPR004488">
    <property type="entry name" value="Mg/Co-transport_prot_CorA"/>
</dbReference>
<keyword evidence="9 12" id="KW-0472">Membrane</keyword>
<dbReference type="NCBIfam" id="TIGR00383">
    <property type="entry name" value="corA"/>
    <property type="match status" value="1"/>
</dbReference>
<dbReference type="FunFam" id="1.20.58.340:FF:000004">
    <property type="entry name" value="Magnesium transport protein CorA"/>
    <property type="match status" value="1"/>
</dbReference>
<dbReference type="InterPro" id="IPR045863">
    <property type="entry name" value="CorA_TM1_TM2"/>
</dbReference>
<dbReference type="Proteomes" id="UP000319716">
    <property type="component" value="Unassembled WGS sequence"/>
</dbReference>
<evidence type="ECO:0000256" key="2">
    <source>
        <dbReference type="ARBA" id="ARBA00009765"/>
    </source>
</evidence>
<comment type="catalytic activity">
    <reaction evidence="10">
        <text>Mg(2+)(in) = Mg(2+)(out)</text>
        <dbReference type="Rhea" id="RHEA:29827"/>
        <dbReference type="ChEBI" id="CHEBI:18420"/>
    </reaction>
</comment>
<dbReference type="AlphaFoldDB" id="A0A4Y1Z9V0"/>
<name>A0A4Y1Z9V0_9BACL</name>
<dbReference type="InterPro" id="IPR045861">
    <property type="entry name" value="CorA_cytoplasmic_dom"/>
</dbReference>
<dbReference type="GO" id="GO:0050897">
    <property type="term" value="F:cobalt ion binding"/>
    <property type="evidence" value="ECO:0007669"/>
    <property type="project" value="TreeGrafter"/>
</dbReference>
<feature type="transmembrane region" description="Helical" evidence="12">
    <location>
        <begin position="294"/>
        <end position="314"/>
    </location>
</feature>
<dbReference type="Pfam" id="PF01544">
    <property type="entry name" value="CorA"/>
    <property type="match status" value="1"/>
</dbReference>
<dbReference type="GO" id="GO:0000287">
    <property type="term" value="F:magnesium ion binding"/>
    <property type="evidence" value="ECO:0007669"/>
    <property type="project" value="TreeGrafter"/>
</dbReference>
<dbReference type="GO" id="GO:0015095">
    <property type="term" value="F:magnesium ion transmembrane transporter activity"/>
    <property type="evidence" value="ECO:0007669"/>
    <property type="project" value="UniProtKB-UniRule"/>
</dbReference>
<keyword evidence="6 12" id="KW-0460">Magnesium</keyword>
<dbReference type="GO" id="GO:0015087">
    <property type="term" value="F:cobalt ion transmembrane transporter activity"/>
    <property type="evidence" value="ECO:0007669"/>
    <property type="project" value="UniProtKB-UniRule"/>
</dbReference>
<accession>A0A4Y1Z9V0</accession>
<keyword evidence="3 12" id="KW-0813">Transport</keyword>
<dbReference type="GO" id="GO:0005886">
    <property type="term" value="C:plasma membrane"/>
    <property type="evidence" value="ECO:0007669"/>
    <property type="project" value="UniProtKB-SubCell"/>
</dbReference>
<protein>
    <recommendedName>
        <fullName evidence="12">Magnesium transport protein CorA</fullName>
    </recommendedName>
</protein>
<keyword evidence="4 12" id="KW-1003">Cell membrane</keyword>
<evidence type="ECO:0000256" key="10">
    <source>
        <dbReference type="ARBA" id="ARBA00034269"/>
    </source>
</evidence>
<dbReference type="Gene3D" id="3.30.460.20">
    <property type="entry name" value="CorA soluble domain-like"/>
    <property type="match status" value="1"/>
</dbReference>
<evidence type="ECO:0000256" key="5">
    <source>
        <dbReference type="ARBA" id="ARBA00022692"/>
    </source>
</evidence>
<dbReference type="SUPFAM" id="SSF143865">
    <property type="entry name" value="CorA soluble domain-like"/>
    <property type="match status" value="1"/>
</dbReference>
<dbReference type="Gene3D" id="1.20.58.340">
    <property type="entry name" value="Magnesium transport protein CorA, transmembrane region"/>
    <property type="match status" value="2"/>
</dbReference>
<proteinExistence type="inferred from homology"/>
<dbReference type="SUPFAM" id="SSF144083">
    <property type="entry name" value="Magnesium transport protein CorA, transmembrane region"/>
    <property type="match status" value="1"/>
</dbReference>
<evidence type="ECO:0000313" key="14">
    <source>
        <dbReference type="Proteomes" id="UP000319716"/>
    </source>
</evidence>
<organism evidence="13 14">
    <name type="scientific">Sporolactobacillus inulinus</name>
    <dbReference type="NCBI Taxonomy" id="2078"/>
    <lineage>
        <taxon>Bacteria</taxon>
        <taxon>Bacillati</taxon>
        <taxon>Bacillota</taxon>
        <taxon>Bacilli</taxon>
        <taxon>Bacillales</taxon>
        <taxon>Sporolactobacillaceae</taxon>
        <taxon>Sporolactobacillus</taxon>
    </lineage>
</organism>
<evidence type="ECO:0000313" key="13">
    <source>
        <dbReference type="EMBL" id="GAY75827.1"/>
    </source>
</evidence>
<reference evidence="13 14" key="1">
    <citation type="submission" date="2017-11" db="EMBL/GenBank/DDBJ databases">
        <title>Draft Genome Sequence of Sporolactobacillus inulinus NBRC 111894 Isolated from Koso, a Japanese Sugar-Vegetable Fermented Beverage.</title>
        <authorList>
            <person name="Chiou T.Y."/>
            <person name="Oshima K."/>
            <person name="Suda W."/>
            <person name="Hattori M."/>
            <person name="Takahashi T."/>
        </authorList>
    </citation>
    <scope>NUCLEOTIDE SEQUENCE [LARGE SCALE GENOMIC DNA]</scope>
    <source>
        <strain evidence="13 14">NBRC111894</strain>
    </source>
</reference>
<evidence type="ECO:0000256" key="11">
    <source>
        <dbReference type="ARBA" id="ARBA00045497"/>
    </source>
</evidence>
<feature type="transmembrane region" description="Helical" evidence="12">
    <location>
        <begin position="263"/>
        <end position="282"/>
    </location>
</feature>
<dbReference type="InterPro" id="IPR002523">
    <property type="entry name" value="MgTranspt_CorA/ZnTranspt_ZntB"/>
</dbReference>
<keyword evidence="8 12" id="KW-0406">Ion transport</keyword>
<evidence type="ECO:0000256" key="1">
    <source>
        <dbReference type="ARBA" id="ARBA00004651"/>
    </source>
</evidence>
<keyword evidence="5 12" id="KW-0812">Transmembrane</keyword>
<dbReference type="PANTHER" id="PTHR46494:SF1">
    <property type="entry name" value="CORA FAMILY METAL ION TRANSPORTER (EUROFUNG)"/>
    <property type="match status" value="1"/>
</dbReference>
<sequence length="320" mass="37553">MLVSVIRILTHDQQNQLVSNWDLSKLASAASDNFWLDISAATEEEREEVKHLFPEFDQQNKLVQKQPNRPQLKLFKDGYSVSMRVISPNTLKTHELYLYVSEQKLITFHRKNLKAINDVWHECRSDPQFQPEHIPEEILRRLMSRLIDQYIMAVNDLEDQIDELDLNAKNEPIHKLNRKVFQLRSQLLGFRRVIAPLMDVIHRIIGSAMIKTSRDQELFLRDINENLSRLTHMIESNLEITSDIRDSYLSLTTYRMNRIMQTLTVITTIFMPLTFIVGIYGMNFAYMPELDLQYGYFIVLGVMAVIALIMFLLVPQKRLV</sequence>